<gene>
    <name evidence="1" type="ORF">MM415A01049_0014</name>
</gene>
<protein>
    <submittedName>
        <fullName evidence="1">Uncharacterized protein</fullName>
    </submittedName>
</protein>
<reference evidence="1" key="1">
    <citation type="submission" date="2020-03" db="EMBL/GenBank/DDBJ databases">
        <title>The deep terrestrial virosphere.</title>
        <authorList>
            <person name="Holmfeldt K."/>
            <person name="Nilsson E."/>
            <person name="Simone D."/>
            <person name="Lopez-Fernandez M."/>
            <person name="Wu X."/>
            <person name="de Brujin I."/>
            <person name="Lundin D."/>
            <person name="Andersson A."/>
            <person name="Bertilsson S."/>
            <person name="Dopson M."/>
        </authorList>
    </citation>
    <scope>NUCLEOTIDE SEQUENCE</scope>
    <source>
        <strain evidence="1">MM415A01049</strain>
    </source>
</reference>
<name>A0A6M3K9T4_9ZZZZ</name>
<accession>A0A6M3K9T4</accession>
<dbReference type="AlphaFoldDB" id="A0A6M3K9T4"/>
<proteinExistence type="predicted"/>
<evidence type="ECO:0000313" key="1">
    <source>
        <dbReference type="EMBL" id="QJA78602.1"/>
    </source>
</evidence>
<dbReference type="EMBL" id="MT142344">
    <property type="protein sequence ID" value="QJA78602.1"/>
    <property type="molecule type" value="Genomic_DNA"/>
</dbReference>
<sequence>MYLEAKNGDDQMARFKKIVSSRNGTIEVWRRDDEKLFQAFQLKSGQEEWIPLQDIPSELTVNHVDGEEFEDGGIIPDEGIIFPAIEIGA</sequence>
<organism evidence="1">
    <name type="scientific">viral metagenome</name>
    <dbReference type="NCBI Taxonomy" id="1070528"/>
    <lineage>
        <taxon>unclassified sequences</taxon>
        <taxon>metagenomes</taxon>
        <taxon>organismal metagenomes</taxon>
    </lineage>
</organism>